<dbReference type="AlphaFoldDB" id="A0A2G2V3S0"/>
<dbReference type="EMBL" id="MLFT02000352">
    <property type="protein sequence ID" value="PHT27624.1"/>
    <property type="molecule type" value="Genomic_DNA"/>
</dbReference>
<evidence type="ECO:0000256" key="1">
    <source>
        <dbReference type="PIRSR" id="PIRSR601310-1"/>
    </source>
</evidence>
<dbReference type="InterPro" id="IPR036265">
    <property type="entry name" value="HIT-like_sf"/>
</dbReference>
<accession>A0A2G2V3S0</accession>
<dbReference type="SUPFAM" id="SSF54197">
    <property type="entry name" value="HIT-like"/>
    <property type="match status" value="1"/>
</dbReference>
<keyword evidence="6" id="KW-1185">Reference proteome</keyword>
<dbReference type="InterPro" id="IPR001310">
    <property type="entry name" value="Histidine_triad_HIT"/>
</dbReference>
<dbReference type="SMR" id="A0A2G2V3S0"/>
<dbReference type="OrthoDB" id="672793at2759"/>
<dbReference type="InterPro" id="IPR019808">
    <property type="entry name" value="Histidine_triad_CS"/>
</dbReference>
<proteinExistence type="predicted"/>
<evidence type="ECO:0000256" key="3">
    <source>
        <dbReference type="PROSITE-ProRule" id="PRU00464"/>
    </source>
</evidence>
<dbReference type="PROSITE" id="PS51084">
    <property type="entry name" value="HIT_2"/>
    <property type="match status" value="1"/>
</dbReference>
<evidence type="ECO:0000313" key="6">
    <source>
        <dbReference type="Proteomes" id="UP000224567"/>
    </source>
</evidence>
<reference evidence="6" key="2">
    <citation type="journal article" date="2017" name="J. Anim. Genet.">
        <title>Multiple reference genome sequences of hot pepper reveal the massive evolution of plant disease resistance genes by retroduplication.</title>
        <authorList>
            <person name="Kim S."/>
            <person name="Park J."/>
            <person name="Yeom S.-I."/>
            <person name="Kim Y.-M."/>
            <person name="Seo E."/>
            <person name="Kim K.-T."/>
            <person name="Kim M.-S."/>
            <person name="Lee J.M."/>
            <person name="Cheong K."/>
            <person name="Shin H.-S."/>
            <person name="Kim S.-B."/>
            <person name="Han K."/>
            <person name="Lee J."/>
            <person name="Park M."/>
            <person name="Lee H.-A."/>
            <person name="Lee H.-Y."/>
            <person name="Lee Y."/>
            <person name="Oh S."/>
            <person name="Lee J.H."/>
            <person name="Choi E."/>
            <person name="Choi E."/>
            <person name="Lee S.E."/>
            <person name="Jeon J."/>
            <person name="Kim H."/>
            <person name="Choi G."/>
            <person name="Song H."/>
            <person name="Lee J."/>
            <person name="Lee S.-C."/>
            <person name="Kwon J.-K."/>
            <person name="Lee H.-Y."/>
            <person name="Koo N."/>
            <person name="Hong Y."/>
            <person name="Kim R.W."/>
            <person name="Kang W.-H."/>
            <person name="Huh J.H."/>
            <person name="Kang B.-C."/>
            <person name="Yang T.-J."/>
            <person name="Lee Y.-H."/>
            <person name="Bennetzen J.L."/>
            <person name="Choi D."/>
        </authorList>
    </citation>
    <scope>NUCLEOTIDE SEQUENCE [LARGE SCALE GENOMIC DNA]</scope>
    <source>
        <strain evidence="6">cv. PBC81</strain>
    </source>
</reference>
<dbReference type="CDD" id="cd01276">
    <property type="entry name" value="PKCI_related"/>
    <property type="match status" value="1"/>
</dbReference>
<dbReference type="PROSITE" id="PS00892">
    <property type="entry name" value="HIT_1"/>
    <property type="match status" value="1"/>
</dbReference>
<dbReference type="InterPro" id="IPR011146">
    <property type="entry name" value="HIT-like"/>
</dbReference>
<dbReference type="Pfam" id="PF01230">
    <property type="entry name" value="HIT"/>
    <property type="match status" value="1"/>
</dbReference>
<protein>
    <submittedName>
        <fullName evidence="5">Histidine triad nucleotide-binding protein 2, mitochondrial</fullName>
    </submittedName>
</protein>
<name>A0A2G2V3S0_CAPBA</name>
<gene>
    <name evidence="5" type="ORF">CQW23_32775</name>
</gene>
<dbReference type="Proteomes" id="UP000224567">
    <property type="component" value="Unassembled WGS sequence"/>
</dbReference>
<dbReference type="PANTHER" id="PTHR23089">
    <property type="entry name" value="HISTIDINE TRIAD HIT PROTEIN"/>
    <property type="match status" value="1"/>
</dbReference>
<dbReference type="PRINTS" id="PR00332">
    <property type="entry name" value="HISTRIAD"/>
</dbReference>
<dbReference type="Gene3D" id="3.30.428.10">
    <property type="entry name" value="HIT-like"/>
    <property type="match status" value="1"/>
</dbReference>
<evidence type="ECO:0000256" key="2">
    <source>
        <dbReference type="PIRSR" id="PIRSR601310-3"/>
    </source>
</evidence>
<feature type="active site" description="Tele-AMP-histidine intermediate" evidence="1">
    <location>
        <position position="153"/>
    </location>
</feature>
<feature type="domain" description="HIT" evidence="4">
    <location>
        <begin position="56"/>
        <end position="167"/>
    </location>
</feature>
<dbReference type="GO" id="GO:0047627">
    <property type="term" value="F:adenylylsulfatase activity"/>
    <property type="evidence" value="ECO:0007669"/>
    <property type="project" value="UniProtKB-ARBA"/>
</dbReference>
<dbReference type="FunFam" id="3.30.428.10:FF:000005">
    <property type="entry name" value="Histidine triad nucleotide-binding protein 1"/>
    <property type="match status" value="1"/>
</dbReference>
<evidence type="ECO:0000259" key="4">
    <source>
        <dbReference type="PROSITE" id="PS51084"/>
    </source>
</evidence>
<evidence type="ECO:0000313" key="5">
    <source>
        <dbReference type="EMBL" id="PHT27624.1"/>
    </source>
</evidence>
<feature type="short sequence motif" description="Histidine triad motif" evidence="2 3">
    <location>
        <begin position="151"/>
        <end position="155"/>
    </location>
</feature>
<sequence>MLTNKVKIPRKQNEAYHMSSENPNRSRLQVLSSHFTAMASEKEAALLAVPSDAPTIFDKIIKKEIPADIVYEDDKVLAFRDINPQAPVHILLIPKVRDGLTGLSKAEEKHCEILGQLLYTAKLVAKQEGLLENGFRLVINDGPSGCQSVYHLHLHLLGGRQMNWPPG</sequence>
<reference evidence="5 6" key="1">
    <citation type="journal article" date="2017" name="Genome Biol.">
        <title>New reference genome sequences of hot pepper reveal the massive evolution of plant disease-resistance genes by retroduplication.</title>
        <authorList>
            <person name="Kim S."/>
            <person name="Park J."/>
            <person name="Yeom S.I."/>
            <person name="Kim Y.M."/>
            <person name="Seo E."/>
            <person name="Kim K.T."/>
            <person name="Kim M.S."/>
            <person name="Lee J.M."/>
            <person name="Cheong K."/>
            <person name="Shin H.S."/>
            <person name="Kim S.B."/>
            <person name="Han K."/>
            <person name="Lee J."/>
            <person name="Park M."/>
            <person name="Lee H.A."/>
            <person name="Lee H.Y."/>
            <person name="Lee Y."/>
            <person name="Oh S."/>
            <person name="Lee J.H."/>
            <person name="Choi E."/>
            <person name="Choi E."/>
            <person name="Lee S.E."/>
            <person name="Jeon J."/>
            <person name="Kim H."/>
            <person name="Choi G."/>
            <person name="Song H."/>
            <person name="Lee J."/>
            <person name="Lee S.C."/>
            <person name="Kwon J.K."/>
            <person name="Lee H.Y."/>
            <person name="Koo N."/>
            <person name="Hong Y."/>
            <person name="Kim R.W."/>
            <person name="Kang W.H."/>
            <person name="Huh J.H."/>
            <person name="Kang B.C."/>
            <person name="Yang T.J."/>
            <person name="Lee Y.H."/>
            <person name="Bennetzen J.L."/>
            <person name="Choi D."/>
        </authorList>
    </citation>
    <scope>NUCLEOTIDE SEQUENCE [LARGE SCALE GENOMIC DNA]</scope>
    <source>
        <strain evidence="6">cv. PBC81</strain>
    </source>
</reference>
<dbReference type="STRING" id="33114.A0A2G2V3S0"/>
<organism evidence="5 6">
    <name type="scientific">Capsicum baccatum</name>
    <name type="common">Peruvian pepper</name>
    <dbReference type="NCBI Taxonomy" id="33114"/>
    <lineage>
        <taxon>Eukaryota</taxon>
        <taxon>Viridiplantae</taxon>
        <taxon>Streptophyta</taxon>
        <taxon>Embryophyta</taxon>
        <taxon>Tracheophyta</taxon>
        <taxon>Spermatophyta</taxon>
        <taxon>Magnoliopsida</taxon>
        <taxon>eudicotyledons</taxon>
        <taxon>Gunneridae</taxon>
        <taxon>Pentapetalae</taxon>
        <taxon>asterids</taxon>
        <taxon>lamiids</taxon>
        <taxon>Solanales</taxon>
        <taxon>Solanaceae</taxon>
        <taxon>Solanoideae</taxon>
        <taxon>Capsiceae</taxon>
        <taxon>Capsicum</taxon>
    </lineage>
</organism>
<comment type="caution">
    <text evidence="5">The sequence shown here is derived from an EMBL/GenBank/DDBJ whole genome shotgun (WGS) entry which is preliminary data.</text>
</comment>